<organism evidence="1 2">
    <name type="scientific">Meloidogyne enterolobii</name>
    <name type="common">Root-knot nematode worm</name>
    <name type="synonym">Meloidogyne mayaguensis</name>
    <dbReference type="NCBI Taxonomy" id="390850"/>
    <lineage>
        <taxon>Eukaryota</taxon>
        <taxon>Metazoa</taxon>
        <taxon>Ecdysozoa</taxon>
        <taxon>Nematoda</taxon>
        <taxon>Chromadorea</taxon>
        <taxon>Rhabditida</taxon>
        <taxon>Tylenchina</taxon>
        <taxon>Tylenchomorpha</taxon>
        <taxon>Tylenchoidea</taxon>
        <taxon>Meloidogynidae</taxon>
        <taxon>Meloidogyninae</taxon>
        <taxon>Meloidogyne</taxon>
    </lineage>
</organism>
<reference evidence="1" key="1">
    <citation type="submission" date="2023-11" db="EMBL/GenBank/DDBJ databases">
        <authorList>
            <person name="Poullet M."/>
        </authorList>
    </citation>
    <scope>NUCLEOTIDE SEQUENCE</scope>
    <source>
        <strain evidence="1">E1834</strain>
    </source>
</reference>
<dbReference type="Proteomes" id="UP001497535">
    <property type="component" value="Unassembled WGS sequence"/>
</dbReference>
<proteinExistence type="predicted"/>
<protein>
    <submittedName>
        <fullName evidence="1">Uncharacterized protein</fullName>
    </submittedName>
</protein>
<accession>A0ACB1A1T8</accession>
<sequence>MNNNIFLIQLRFIDENTLSSTLSTMRHNSFQSDFLRDAEYLRRLRALRPDQPVFL</sequence>
<comment type="caution">
    <text evidence="1">The sequence shown here is derived from an EMBL/GenBank/DDBJ whole genome shotgun (WGS) entry which is preliminary data.</text>
</comment>
<name>A0ACB1A1T8_MELEN</name>
<dbReference type="EMBL" id="CAVMJV010000053">
    <property type="protein sequence ID" value="CAK5084175.1"/>
    <property type="molecule type" value="Genomic_DNA"/>
</dbReference>
<evidence type="ECO:0000313" key="2">
    <source>
        <dbReference type="Proteomes" id="UP001497535"/>
    </source>
</evidence>
<evidence type="ECO:0000313" key="1">
    <source>
        <dbReference type="EMBL" id="CAK5084175.1"/>
    </source>
</evidence>
<keyword evidence="2" id="KW-1185">Reference proteome</keyword>
<gene>
    <name evidence="1" type="ORF">MENTE1834_LOCUS31561</name>
</gene>